<reference evidence="5" key="1">
    <citation type="submission" date="2020-01" db="EMBL/GenBank/DDBJ databases">
        <authorList>
            <consortium name="DOE Joint Genome Institute"/>
            <person name="Haridas S."/>
            <person name="Albert R."/>
            <person name="Binder M."/>
            <person name="Bloem J."/>
            <person name="Labutti K."/>
            <person name="Salamov A."/>
            <person name="Andreopoulos B."/>
            <person name="Baker S.E."/>
            <person name="Barry K."/>
            <person name="Bills G."/>
            <person name="Bluhm B.H."/>
            <person name="Cannon C."/>
            <person name="Castanera R."/>
            <person name="Culley D.E."/>
            <person name="Daum C."/>
            <person name="Ezra D."/>
            <person name="Gonzalez J.B."/>
            <person name="Henrissat B."/>
            <person name="Kuo A."/>
            <person name="Liang C."/>
            <person name="Lipzen A."/>
            <person name="Lutzoni F."/>
            <person name="Magnuson J."/>
            <person name="Mondo S."/>
            <person name="Nolan M."/>
            <person name="Ohm R."/>
            <person name="Pangilinan J."/>
            <person name="Park H.-J."/>
            <person name="Ramirez L."/>
            <person name="Alfaro M."/>
            <person name="Sun H."/>
            <person name="Tritt A."/>
            <person name="Yoshinaga Y."/>
            <person name="Zwiers L.-H."/>
            <person name="Turgeon B.G."/>
            <person name="Goodwin S.B."/>
            <person name="Spatafora J.W."/>
            <person name="Crous P.W."/>
            <person name="Grigoriev I.V."/>
        </authorList>
    </citation>
    <scope>NUCLEOTIDE SEQUENCE</scope>
    <source>
        <strain evidence="5">CBS 342.82</strain>
    </source>
</reference>
<reference evidence="5" key="2">
    <citation type="submission" date="2020-04" db="EMBL/GenBank/DDBJ databases">
        <authorList>
            <consortium name="NCBI Genome Project"/>
        </authorList>
    </citation>
    <scope>NUCLEOTIDE SEQUENCE</scope>
    <source>
        <strain evidence="5">CBS 342.82</strain>
    </source>
</reference>
<gene>
    <name evidence="5" type="ORF">K489DRAFT_377366</name>
</gene>
<evidence type="ECO:0000313" key="4">
    <source>
        <dbReference type="Proteomes" id="UP000504637"/>
    </source>
</evidence>
<dbReference type="InterPro" id="IPR002347">
    <property type="entry name" value="SDR_fam"/>
</dbReference>
<dbReference type="InterPro" id="IPR036291">
    <property type="entry name" value="NAD(P)-bd_dom_sf"/>
</dbReference>
<dbReference type="PANTHER" id="PTHR24320:SF282">
    <property type="entry name" value="WW DOMAIN-CONTAINING OXIDOREDUCTASE"/>
    <property type="match status" value="1"/>
</dbReference>
<sequence length="309" mass="33188">MPKYFDSVDDIPELSGKVIVVTGGNAGLGGETVRRLAAKNPKKIFLCARTPSKAQAVIDEIKAPNGVIQAVKYDLSSLESTRSAAAEILASIDRLDLLFLNAGVSGLAPALTEEGYEWQFGVNYVSHALFAQLLLPLLLETAAQPNSDVRIITVASEAAKVFPPKAGILLDQVKTDLSSISGMARYGQSKLANLLLSNKLAQVYPSITSIAVHPGMVKTENFSKADGAGWFTYFWQLLLVTTGVTTEEGAKTQLWAATSKDAKTGKFYFPIGKEDDGGKYGKDQKKADELWSWTTKELAAQGGSGWPKV</sequence>
<dbReference type="Pfam" id="PF00106">
    <property type="entry name" value="adh_short"/>
    <property type="match status" value="1"/>
</dbReference>
<dbReference type="PRINTS" id="PR00081">
    <property type="entry name" value="GDHRDH"/>
</dbReference>
<name>A0A6J3M9X8_9PEZI</name>
<keyword evidence="3" id="KW-0560">Oxidoreductase</keyword>
<dbReference type="Gene3D" id="3.40.50.720">
    <property type="entry name" value="NAD(P)-binding Rossmann-like Domain"/>
    <property type="match status" value="1"/>
</dbReference>
<reference evidence="5" key="3">
    <citation type="submission" date="2025-08" db="UniProtKB">
        <authorList>
            <consortium name="RefSeq"/>
        </authorList>
    </citation>
    <scope>IDENTIFICATION</scope>
    <source>
        <strain evidence="5">CBS 342.82</strain>
    </source>
</reference>
<comment type="similarity">
    <text evidence="1">Belongs to the short-chain dehydrogenases/reductases (SDR) family.</text>
</comment>
<dbReference type="Proteomes" id="UP000504637">
    <property type="component" value="Unplaced"/>
</dbReference>
<keyword evidence="4" id="KW-1185">Reference proteome</keyword>
<dbReference type="GO" id="GO:0016491">
    <property type="term" value="F:oxidoreductase activity"/>
    <property type="evidence" value="ECO:0007669"/>
    <property type="project" value="UniProtKB-KW"/>
</dbReference>
<evidence type="ECO:0000256" key="1">
    <source>
        <dbReference type="ARBA" id="ARBA00006484"/>
    </source>
</evidence>
<dbReference type="RefSeq" id="XP_033461877.1">
    <property type="nucleotide sequence ID" value="XM_033604137.1"/>
</dbReference>
<evidence type="ECO:0000313" key="5">
    <source>
        <dbReference type="RefSeq" id="XP_033461877.1"/>
    </source>
</evidence>
<accession>A0A6J3M9X8</accession>
<dbReference type="AlphaFoldDB" id="A0A6J3M9X8"/>
<evidence type="ECO:0000256" key="3">
    <source>
        <dbReference type="ARBA" id="ARBA00023002"/>
    </source>
</evidence>
<keyword evidence="2" id="KW-0521">NADP</keyword>
<protein>
    <submittedName>
        <fullName evidence="5">NAD(P)-binding protein</fullName>
    </submittedName>
</protein>
<dbReference type="GeneID" id="54361937"/>
<evidence type="ECO:0000256" key="2">
    <source>
        <dbReference type="ARBA" id="ARBA00022857"/>
    </source>
</evidence>
<proteinExistence type="inferred from homology"/>
<dbReference type="SUPFAM" id="SSF51735">
    <property type="entry name" value="NAD(P)-binding Rossmann-fold domains"/>
    <property type="match status" value="1"/>
</dbReference>
<dbReference type="OrthoDB" id="191139at2759"/>
<dbReference type="PANTHER" id="PTHR24320">
    <property type="entry name" value="RETINOL DEHYDROGENASE"/>
    <property type="match status" value="1"/>
</dbReference>
<organism evidence="5">
    <name type="scientific">Dissoconium aciculare CBS 342.82</name>
    <dbReference type="NCBI Taxonomy" id="1314786"/>
    <lineage>
        <taxon>Eukaryota</taxon>
        <taxon>Fungi</taxon>
        <taxon>Dikarya</taxon>
        <taxon>Ascomycota</taxon>
        <taxon>Pezizomycotina</taxon>
        <taxon>Dothideomycetes</taxon>
        <taxon>Dothideomycetidae</taxon>
        <taxon>Mycosphaerellales</taxon>
        <taxon>Dissoconiaceae</taxon>
        <taxon>Dissoconium</taxon>
    </lineage>
</organism>